<reference evidence="3 4" key="1">
    <citation type="submission" date="2016-10" db="EMBL/GenBank/DDBJ databases">
        <authorList>
            <person name="Varghese N."/>
            <person name="Submissions S."/>
        </authorList>
    </citation>
    <scope>NUCLEOTIDE SEQUENCE [LARGE SCALE GENOMIC DNA]</scope>
    <source>
        <strain evidence="2 3">NFIX06</strain>
        <strain evidence="1 4">NFIX08</strain>
    </source>
</reference>
<dbReference type="RefSeq" id="WP_072439278.1">
    <property type="nucleotide sequence ID" value="NZ_FPJU01000003.1"/>
</dbReference>
<comment type="caution">
    <text evidence="1">The sequence shown here is derived from an EMBL/GenBank/DDBJ whole genome shotgun (WGS) entry which is preliminary data.</text>
</comment>
<evidence type="ECO:0000313" key="1">
    <source>
        <dbReference type="EMBL" id="SFR08481.1"/>
    </source>
</evidence>
<gene>
    <name evidence="2" type="ORF">SAMN03159428_01838</name>
    <name evidence="1" type="ORF">SAMN03159514_01844</name>
</gene>
<evidence type="ECO:0000313" key="3">
    <source>
        <dbReference type="Proteomes" id="UP000198760"/>
    </source>
</evidence>
<organism evidence="1 4">
    <name type="scientific">Kosakonia radicincitans</name>
    <dbReference type="NCBI Taxonomy" id="283686"/>
    <lineage>
        <taxon>Bacteria</taxon>
        <taxon>Pseudomonadati</taxon>
        <taxon>Pseudomonadota</taxon>
        <taxon>Gammaproteobacteria</taxon>
        <taxon>Enterobacterales</taxon>
        <taxon>Enterobacteriaceae</taxon>
        <taxon>Kosakonia</taxon>
    </lineage>
</organism>
<dbReference type="AlphaFoldDB" id="A0AAX2EQW8"/>
<dbReference type="EMBL" id="FPAV01000003">
    <property type="protein sequence ID" value="SFT71718.1"/>
    <property type="molecule type" value="Genomic_DNA"/>
</dbReference>
<evidence type="ECO:0000313" key="4">
    <source>
        <dbReference type="Proteomes" id="UP000199173"/>
    </source>
</evidence>
<accession>A0AAX2EQW8</accession>
<dbReference type="Proteomes" id="UP000198760">
    <property type="component" value="Unassembled WGS sequence"/>
</dbReference>
<name>A0AAX2EQW8_9ENTR</name>
<evidence type="ECO:0000313" key="2">
    <source>
        <dbReference type="EMBL" id="SFT71718.1"/>
    </source>
</evidence>
<proteinExistence type="predicted"/>
<protein>
    <submittedName>
        <fullName evidence="1">Uncharacterized protein</fullName>
    </submittedName>
</protein>
<dbReference type="EMBL" id="FOYJ01000003">
    <property type="protein sequence ID" value="SFR08481.1"/>
    <property type="molecule type" value="Genomic_DNA"/>
</dbReference>
<keyword evidence="3" id="KW-1185">Reference proteome</keyword>
<dbReference type="Proteomes" id="UP000199173">
    <property type="component" value="Unassembled WGS sequence"/>
</dbReference>
<sequence length="80" mass="9133">MATKYQTELALKALLTELHRSGQDLYSLVDEAILQMHKRKLFVNEDTTRERGGAEDALFTYVEEIAGSRPYVKPGNIEDF</sequence>